<proteinExistence type="predicted"/>
<dbReference type="Proteomes" id="UP000323129">
    <property type="component" value="Unassembled WGS sequence"/>
</dbReference>
<dbReference type="EMBL" id="NQMC01000127">
    <property type="protein sequence ID" value="TYD39990.1"/>
    <property type="molecule type" value="Genomic_DNA"/>
</dbReference>
<keyword evidence="2" id="KW-1185">Reference proteome</keyword>
<comment type="caution">
    <text evidence="1">The sequence shown here is derived from an EMBL/GenBank/DDBJ whole genome shotgun (WGS) entry which is preliminary data.</text>
</comment>
<accession>A0ABY3MFQ3</accession>
<sequence>MPPINGVTTTASHSIATHGVDTGATTHIGQATSANVSFHEGPNTHQKQGVLYAPFAAPDIVEMAIGKNMIRAQQGKPLYPLICRNEQDKATLEQLRTTLLNTRKEDYEMMTSGLNDYINQMAKNGFTEEEVRQNFPSGGPERFDRLQNNISKLPPMIDALTNLTIKGSDDLKLLPPNQHKLYVVGHGGAGMDILAADQACLQGMVTAKEVAHQLAEGGLDKRFTDIRVTACWSADTCAPTSFQKSALDRASQPKTQQSGFLGLFGFGKKEVVAEPFAQTLSNAMKREGFEQPRVSGYHGIGMTFSSFLGEHHLRRLPDSQESDARASTVRQFFIPV</sequence>
<evidence type="ECO:0000313" key="2">
    <source>
        <dbReference type="Proteomes" id="UP000323129"/>
    </source>
</evidence>
<gene>
    <name evidence="1" type="ORF">CJF24_21570</name>
</gene>
<reference evidence="1 2" key="1">
    <citation type="submission" date="2017-08" db="EMBL/GenBank/DDBJ databases">
        <title>Aeromonas veronii bv sobria strain NS22 whole genome sequencing.</title>
        <authorList>
            <person name="Katharios P."/>
            <person name="Ha V.Q."/>
            <person name="Smyrli M."/>
        </authorList>
    </citation>
    <scope>NUCLEOTIDE SEQUENCE [LARGE SCALE GENOMIC DNA]</scope>
    <source>
        <strain evidence="1 2">NS22</strain>
    </source>
</reference>
<evidence type="ECO:0000313" key="1">
    <source>
        <dbReference type="EMBL" id="TYD39990.1"/>
    </source>
</evidence>
<dbReference type="RefSeq" id="WP_115523179.1">
    <property type="nucleotide sequence ID" value="NZ_JBLUPC010000015.1"/>
</dbReference>
<protein>
    <submittedName>
        <fullName evidence="1">Uncharacterized protein</fullName>
    </submittedName>
</protein>
<name>A0ABY3MFQ3_AERVE</name>
<organism evidence="1 2">
    <name type="scientific">Aeromonas veronii</name>
    <dbReference type="NCBI Taxonomy" id="654"/>
    <lineage>
        <taxon>Bacteria</taxon>
        <taxon>Pseudomonadati</taxon>
        <taxon>Pseudomonadota</taxon>
        <taxon>Gammaproteobacteria</taxon>
        <taxon>Aeromonadales</taxon>
        <taxon>Aeromonadaceae</taxon>
        <taxon>Aeromonas</taxon>
    </lineage>
</organism>